<dbReference type="Pfam" id="PF05016">
    <property type="entry name" value="ParE_toxin"/>
    <property type="match status" value="1"/>
</dbReference>
<gene>
    <name evidence="2" type="ORF">GCM10011339_21370</name>
</gene>
<organism evidence="2 3">
    <name type="scientific">Echinicola rosea</name>
    <dbReference type="NCBI Taxonomy" id="1807691"/>
    <lineage>
        <taxon>Bacteria</taxon>
        <taxon>Pseudomonadati</taxon>
        <taxon>Bacteroidota</taxon>
        <taxon>Cytophagia</taxon>
        <taxon>Cytophagales</taxon>
        <taxon>Cyclobacteriaceae</taxon>
        <taxon>Echinicola</taxon>
    </lineage>
</organism>
<dbReference type="Proteomes" id="UP000647339">
    <property type="component" value="Unassembled WGS sequence"/>
</dbReference>
<reference evidence="3" key="1">
    <citation type="journal article" date="2019" name="Int. J. Syst. Evol. Microbiol.">
        <title>The Global Catalogue of Microorganisms (GCM) 10K type strain sequencing project: providing services to taxonomists for standard genome sequencing and annotation.</title>
        <authorList>
            <consortium name="The Broad Institute Genomics Platform"/>
            <consortium name="The Broad Institute Genome Sequencing Center for Infectious Disease"/>
            <person name="Wu L."/>
            <person name="Ma J."/>
        </authorList>
    </citation>
    <scope>NUCLEOTIDE SEQUENCE [LARGE SCALE GENOMIC DNA]</scope>
    <source>
        <strain evidence="3">CGMCC 1.15407</strain>
    </source>
</reference>
<comment type="caution">
    <text evidence="2">The sequence shown here is derived from an EMBL/GenBank/DDBJ whole genome shotgun (WGS) entry which is preliminary data.</text>
</comment>
<name>A0ABQ1V212_9BACT</name>
<evidence type="ECO:0000313" key="2">
    <source>
        <dbReference type="EMBL" id="GGF32925.1"/>
    </source>
</evidence>
<accession>A0ABQ1V212</accession>
<proteinExistence type="predicted"/>
<dbReference type="InterPro" id="IPR007712">
    <property type="entry name" value="RelE/ParE_toxin"/>
</dbReference>
<keyword evidence="1" id="KW-1277">Toxin-antitoxin system</keyword>
<dbReference type="EMBL" id="BMIU01000009">
    <property type="protein sequence ID" value="GGF32925.1"/>
    <property type="molecule type" value="Genomic_DNA"/>
</dbReference>
<dbReference type="InterPro" id="IPR035093">
    <property type="entry name" value="RelE/ParE_toxin_dom_sf"/>
</dbReference>
<dbReference type="RefSeq" id="WP_137401476.1">
    <property type="nucleotide sequence ID" value="NZ_BMIU01000009.1"/>
</dbReference>
<evidence type="ECO:0008006" key="4">
    <source>
        <dbReference type="Google" id="ProtNLM"/>
    </source>
</evidence>
<sequence>MNRKVVLSRKAKNNLTDLLEFLERRWSVKVKSDFIKKLDYRIKLILTYPKSCPESKEIKGLYRCVVTKQTSFLYKIKPNFIEIVVIYDNRQHPKRITGKRK</sequence>
<evidence type="ECO:0000256" key="1">
    <source>
        <dbReference type="ARBA" id="ARBA00022649"/>
    </source>
</evidence>
<protein>
    <recommendedName>
        <fullName evidence="4">Type II toxin-antitoxin system RelE/ParE family toxin</fullName>
    </recommendedName>
</protein>
<evidence type="ECO:0000313" key="3">
    <source>
        <dbReference type="Proteomes" id="UP000647339"/>
    </source>
</evidence>
<dbReference type="Gene3D" id="3.30.2310.20">
    <property type="entry name" value="RelE-like"/>
    <property type="match status" value="1"/>
</dbReference>
<keyword evidence="3" id="KW-1185">Reference proteome</keyword>